<evidence type="ECO:0000259" key="2">
    <source>
        <dbReference type="Pfam" id="PF04773"/>
    </source>
</evidence>
<geneLocation type="plasmid" evidence="4 5">
    <name>pSA1</name>
</geneLocation>
<keyword evidence="4" id="KW-0614">Plasmid</keyword>
<accession>A0A1D8A9L9</accession>
<feature type="domain" description="FecR N-terminal" evidence="3">
    <location>
        <begin position="27"/>
        <end position="68"/>
    </location>
</feature>
<dbReference type="PANTHER" id="PTHR30273">
    <property type="entry name" value="PERIPLASMIC SIGNAL SENSOR AND SIGMA FACTOR ACTIVATOR FECR-RELATED"/>
    <property type="match status" value="1"/>
</dbReference>
<name>A0A1D8A9L9_9SPHN</name>
<dbReference type="Proteomes" id="UP000094626">
    <property type="component" value="Plasmid pSA1"/>
</dbReference>
<keyword evidence="5" id="KW-1185">Reference proteome</keyword>
<dbReference type="PIRSF" id="PIRSF018266">
    <property type="entry name" value="FecR"/>
    <property type="match status" value="1"/>
</dbReference>
<feature type="region of interest" description="Disordered" evidence="1">
    <location>
        <begin position="1"/>
        <end position="21"/>
    </location>
</feature>
<protein>
    <submittedName>
        <fullName evidence="4">Iron transport regulator</fullName>
    </submittedName>
</protein>
<dbReference type="AlphaFoldDB" id="A0A1D8A9L9"/>
<evidence type="ECO:0000259" key="3">
    <source>
        <dbReference type="Pfam" id="PF16220"/>
    </source>
</evidence>
<evidence type="ECO:0000313" key="4">
    <source>
        <dbReference type="EMBL" id="AOR78817.1"/>
    </source>
</evidence>
<dbReference type="PANTHER" id="PTHR30273:SF2">
    <property type="entry name" value="PROTEIN FECR"/>
    <property type="match status" value="1"/>
</dbReference>
<dbReference type="InterPro" id="IPR012373">
    <property type="entry name" value="Ferrdict_sens_TM"/>
</dbReference>
<dbReference type="InterPro" id="IPR032623">
    <property type="entry name" value="FecR_N"/>
</dbReference>
<feature type="domain" description="FecR protein" evidence="2">
    <location>
        <begin position="126"/>
        <end position="216"/>
    </location>
</feature>
<reference evidence="5" key="1">
    <citation type="journal article" date="2017" name="J. Biotechnol.">
        <title>Complete genome sequence of Novosphingobium resinovorum SA1, a versatile xenobiotic-degrading bacterium capable of utilizing sulfanilic acid.</title>
        <authorList>
            <person name="Hegedus B."/>
            <person name="Kos P.B."/>
            <person name="Balint B."/>
            <person name="Maroti G."/>
            <person name="Gan H.M."/>
            <person name="Perei K."/>
            <person name="Rakhely G."/>
        </authorList>
    </citation>
    <scope>NUCLEOTIDE SEQUENCE [LARGE SCALE GENOMIC DNA]</scope>
    <source>
        <strain evidence="5">SA1</strain>
    </source>
</reference>
<dbReference type="OrthoDB" id="9798846at2"/>
<dbReference type="Pfam" id="PF16220">
    <property type="entry name" value="DUF4880"/>
    <property type="match status" value="1"/>
</dbReference>
<dbReference type="InterPro" id="IPR006860">
    <property type="entry name" value="FecR"/>
</dbReference>
<evidence type="ECO:0000313" key="5">
    <source>
        <dbReference type="Proteomes" id="UP000094626"/>
    </source>
</evidence>
<proteinExistence type="predicted"/>
<gene>
    <name evidence="4" type="ORF">BES08_18015</name>
</gene>
<dbReference type="Pfam" id="PF04773">
    <property type="entry name" value="FecR"/>
    <property type="match status" value="1"/>
</dbReference>
<dbReference type="GO" id="GO:0016989">
    <property type="term" value="F:sigma factor antagonist activity"/>
    <property type="evidence" value="ECO:0007669"/>
    <property type="project" value="TreeGrafter"/>
</dbReference>
<evidence type="ECO:0000256" key="1">
    <source>
        <dbReference type="SAM" id="MobiDB-lite"/>
    </source>
</evidence>
<dbReference type="Gene3D" id="3.55.50.30">
    <property type="match status" value="1"/>
</dbReference>
<organism evidence="4 5">
    <name type="scientific">Novosphingobium resinovorum</name>
    <dbReference type="NCBI Taxonomy" id="158500"/>
    <lineage>
        <taxon>Bacteria</taxon>
        <taxon>Pseudomonadati</taxon>
        <taxon>Pseudomonadota</taxon>
        <taxon>Alphaproteobacteria</taxon>
        <taxon>Sphingomonadales</taxon>
        <taxon>Sphingomonadaceae</taxon>
        <taxon>Novosphingobium</taxon>
    </lineage>
</organism>
<dbReference type="KEGG" id="nre:BES08_18015"/>
<sequence>MPLGGAPQDKAMSGNEEVEPERVDLSRQATAWLVKLDDHPEDDGLRLSFIDWLNSSPAHLAAWEETTRVSLLMTAAGPSRKKRTWIPPSLARATLRSRNTLAFTAIALALGWAIAPGLWLQLHADETTGTGQVRLVTLEDGSKVHLAPDSAIAFVNGANGRNLSLLRGEAWFDVARDTARPFRIEAGASSITVLGTAFSVRKTQRGADVGVARGKVAVILPEDITPDRMFLTAGQSLTTDAAGRAVRGAIRPDRVAVWREGIAIVDDQSIADVIDRIRPWYKGYIVVRGAALAERRVSGIYDLSHPDQALEALTRAHDVRVINASPWVRIVTD</sequence>
<dbReference type="EMBL" id="CP017076">
    <property type="protein sequence ID" value="AOR78817.1"/>
    <property type="molecule type" value="Genomic_DNA"/>
</dbReference>
<dbReference type="Gene3D" id="2.60.120.1440">
    <property type="match status" value="1"/>
</dbReference>